<dbReference type="GO" id="GO:0015421">
    <property type="term" value="F:ABC-type oligopeptide transporter activity"/>
    <property type="evidence" value="ECO:0007669"/>
    <property type="project" value="TreeGrafter"/>
</dbReference>
<keyword evidence="2 7" id="KW-0812">Transmembrane</keyword>
<evidence type="ECO:0000256" key="2">
    <source>
        <dbReference type="ARBA" id="ARBA00022692"/>
    </source>
</evidence>
<dbReference type="Proteomes" id="UP000012589">
    <property type="component" value="Unassembled WGS sequence"/>
</dbReference>
<sequence>MNIIKKEKKWIVIYLIFSLLLTAIRLINPLLVSKFFDNASGSEIKYLLRIVLIILFASICGGFLNIFCSILDTKVRNRIVRKAKKEYLEKLLNLNYETLEKIDFGDKKNRYDLNEVYGELAISFVSDTVIEIFTCAFIFIYLLTINKIMTGVFVFCLLVNSVLEFHIGKISYKFSKEVTEIESEGESKVCNALRNIAYIKTNNCSNVIVNNIDAHQLRLSRRQEQHTKEIVSIDNLNLQIYKLIEVIIFAVAAFMLKNNSISVGQIYLFINYMGWIDNAFSTIWDNHIKYKSSKAKVDTIESTFQNKSEINDKDNGKSLGLIHKDSVSSLTINDIGFKYHPGEFEICGLNMNLEKSDFVAIIGGSGCGKSTLMKIISGLYHPKTGKILYNGEDITSLSPESRSYIMAYVSQNIAVMDGKLYDIVDFLNIGVSEEAINHALRLADLSQFSSELEDGLDTYISESGINLSGGQLQRLAVAQAMIYNKEVYLFDEITSGLDDLTQKQLIDNLKSISNDKIMIFVTHRLNTLNQFNKVFKMENSTMNQIK</sequence>
<feature type="transmembrane region" description="Helical" evidence="7">
    <location>
        <begin position="46"/>
        <end position="71"/>
    </location>
</feature>
<organism evidence="10 11">
    <name type="scientific">Eubacterium plexicaudatum ASF492</name>
    <dbReference type="NCBI Taxonomy" id="1235802"/>
    <lineage>
        <taxon>Bacteria</taxon>
        <taxon>Bacillati</taxon>
        <taxon>Bacillota</taxon>
        <taxon>Clostridia</taxon>
        <taxon>Eubacteriales</taxon>
        <taxon>Eubacteriaceae</taxon>
        <taxon>Eubacterium</taxon>
    </lineage>
</organism>
<dbReference type="AlphaFoldDB" id="N2A9R2"/>
<comment type="subcellular location">
    <subcellularLocation>
        <location evidence="1">Cell membrane</location>
        <topology evidence="1">Multi-pass membrane protein</topology>
    </subcellularLocation>
</comment>
<dbReference type="HOGENOM" id="CLU_000604_84_3_9"/>
<accession>N2A9R2</accession>
<keyword evidence="11" id="KW-1185">Reference proteome</keyword>
<evidence type="ECO:0008006" key="12">
    <source>
        <dbReference type="Google" id="ProtNLM"/>
    </source>
</evidence>
<protein>
    <recommendedName>
        <fullName evidence="12">ABC transmembrane type-1 domain-containing protein</fullName>
    </recommendedName>
</protein>
<keyword evidence="3" id="KW-0547">Nucleotide-binding</keyword>
<keyword evidence="4" id="KW-0067">ATP-binding</keyword>
<dbReference type="PANTHER" id="PTHR43394:SF1">
    <property type="entry name" value="ATP-BINDING CASSETTE SUB-FAMILY B MEMBER 10, MITOCHONDRIAL"/>
    <property type="match status" value="1"/>
</dbReference>
<dbReference type="eggNOG" id="COG2274">
    <property type="taxonomic scope" value="Bacteria"/>
</dbReference>
<dbReference type="Pfam" id="PF00005">
    <property type="entry name" value="ABC_tran"/>
    <property type="match status" value="1"/>
</dbReference>
<name>N2A9R2_9FIRM</name>
<dbReference type="SUPFAM" id="SSF90123">
    <property type="entry name" value="ABC transporter transmembrane region"/>
    <property type="match status" value="1"/>
</dbReference>
<dbReference type="InterPro" id="IPR036640">
    <property type="entry name" value="ABC1_TM_sf"/>
</dbReference>
<dbReference type="CDD" id="cd03228">
    <property type="entry name" value="ABCC_MRP_Like"/>
    <property type="match status" value="1"/>
</dbReference>
<feature type="transmembrane region" description="Helical" evidence="7">
    <location>
        <begin position="148"/>
        <end position="167"/>
    </location>
</feature>
<evidence type="ECO:0000259" key="9">
    <source>
        <dbReference type="PROSITE" id="PS50929"/>
    </source>
</evidence>
<dbReference type="InterPro" id="IPR017871">
    <property type="entry name" value="ABC_transporter-like_CS"/>
</dbReference>
<dbReference type="Gene3D" id="1.20.1560.10">
    <property type="entry name" value="ABC transporter type 1, transmembrane domain"/>
    <property type="match status" value="1"/>
</dbReference>
<comment type="caution">
    <text evidence="10">The sequence shown here is derived from an EMBL/GenBank/DDBJ whole genome shotgun (WGS) entry which is preliminary data.</text>
</comment>
<dbReference type="InterPro" id="IPR027417">
    <property type="entry name" value="P-loop_NTPase"/>
</dbReference>
<dbReference type="PROSITE" id="PS00211">
    <property type="entry name" value="ABC_TRANSPORTER_1"/>
    <property type="match status" value="1"/>
</dbReference>
<dbReference type="PROSITE" id="PS50929">
    <property type="entry name" value="ABC_TM1F"/>
    <property type="match status" value="1"/>
</dbReference>
<feature type="domain" description="ABC transporter" evidence="8">
    <location>
        <begin position="330"/>
        <end position="545"/>
    </location>
</feature>
<dbReference type="InterPro" id="IPR039421">
    <property type="entry name" value="Type_1_exporter"/>
</dbReference>
<evidence type="ECO:0000256" key="5">
    <source>
        <dbReference type="ARBA" id="ARBA00022989"/>
    </source>
</evidence>
<dbReference type="SMART" id="SM00382">
    <property type="entry name" value="AAA"/>
    <property type="match status" value="1"/>
</dbReference>
<dbReference type="SUPFAM" id="SSF52540">
    <property type="entry name" value="P-loop containing nucleoside triphosphate hydrolases"/>
    <property type="match status" value="1"/>
</dbReference>
<feature type="transmembrane region" description="Helical" evidence="7">
    <location>
        <begin position="12"/>
        <end position="31"/>
    </location>
</feature>
<evidence type="ECO:0000256" key="3">
    <source>
        <dbReference type="ARBA" id="ARBA00022741"/>
    </source>
</evidence>
<evidence type="ECO:0000313" key="10">
    <source>
        <dbReference type="EMBL" id="EMZ23213.1"/>
    </source>
</evidence>
<evidence type="ECO:0000259" key="8">
    <source>
        <dbReference type="PROSITE" id="PS50893"/>
    </source>
</evidence>
<dbReference type="OrthoDB" id="95687at2"/>
<dbReference type="PANTHER" id="PTHR43394">
    <property type="entry name" value="ATP-DEPENDENT PERMEASE MDL1, MITOCHONDRIAL"/>
    <property type="match status" value="1"/>
</dbReference>
<proteinExistence type="predicted"/>
<evidence type="ECO:0000256" key="1">
    <source>
        <dbReference type="ARBA" id="ARBA00004651"/>
    </source>
</evidence>
<gene>
    <name evidence="10" type="ORF">C823_03697</name>
</gene>
<evidence type="ECO:0000256" key="4">
    <source>
        <dbReference type="ARBA" id="ARBA00022840"/>
    </source>
</evidence>
<dbReference type="EMBL" id="AQFT01000109">
    <property type="protein sequence ID" value="EMZ23213.1"/>
    <property type="molecule type" value="Genomic_DNA"/>
</dbReference>
<keyword evidence="5 7" id="KW-1133">Transmembrane helix</keyword>
<dbReference type="GO" id="GO:0005524">
    <property type="term" value="F:ATP binding"/>
    <property type="evidence" value="ECO:0007669"/>
    <property type="project" value="UniProtKB-KW"/>
</dbReference>
<dbReference type="Gene3D" id="3.40.50.300">
    <property type="entry name" value="P-loop containing nucleotide triphosphate hydrolases"/>
    <property type="match status" value="1"/>
</dbReference>
<dbReference type="InterPro" id="IPR003593">
    <property type="entry name" value="AAA+_ATPase"/>
</dbReference>
<evidence type="ECO:0000256" key="7">
    <source>
        <dbReference type="SAM" id="Phobius"/>
    </source>
</evidence>
<keyword evidence="6 7" id="KW-0472">Membrane</keyword>
<feature type="domain" description="ABC transmembrane type-1" evidence="9">
    <location>
        <begin position="12"/>
        <end position="276"/>
    </location>
</feature>
<dbReference type="InterPro" id="IPR011527">
    <property type="entry name" value="ABC1_TM_dom"/>
</dbReference>
<dbReference type="Pfam" id="PF00664">
    <property type="entry name" value="ABC_membrane"/>
    <property type="match status" value="1"/>
</dbReference>
<dbReference type="GO" id="GO:0005886">
    <property type="term" value="C:plasma membrane"/>
    <property type="evidence" value="ECO:0007669"/>
    <property type="project" value="UniProtKB-SubCell"/>
</dbReference>
<dbReference type="PATRIC" id="fig|1235802.3.peg.3903"/>
<dbReference type="STRING" id="1235802.C823_03697"/>
<reference evidence="10 11" key="1">
    <citation type="journal article" date="2014" name="Genome Announc.">
        <title>Draft genome sequences of the altered schaedler flora, a defined bacterial community from gnotobiotic mice.</title>
        <authorList>
            <person name="Wannemuehler M.J."/>
            <person name="Overstreet A.M."/>
            <person name="Ward D.V."/>
            <person name="Phillips G.J."/>
        </authorList>
    </citation>
    <scope>NUCLEOTIDE SEQUENCE [LARGE SCALE GENOMIC DNA]</scope>
    <source>
        <strain evidence="10 11">ASF492</strain>
    </source>
</reference>
<evidence type="ECO:0000313" key="11">
    <source>
        <dbReference type="Proteomes" id="UP000012589"/>
    </source>
</evidence>
<dbReference type="GO" id="GO:0016887">
    <property type="term" value="F:ATP hydrolysis activity"/>
    <property type="evidence" value="ECO:0007669"/>
    <property type="project" value="InterPro"/>
</dbReference>
<dbReference type="PROSITE" id="PS50893">
    <property type="entry name" value="ABC_TRANSPORTER_2"/>
    <property type="match status" value="1"/>
</dbReference>
<evidence type="ECO:0000256" key="6">
    <source>
        <dbReference type="ARBA" id="ARBA00023136"/>
    </source>
</evidence>
<dbReference type="InterPro" id="IPR003439">
    <property type="entry name" value="ABC_transporter-like_ATP-bd"/>
</dbReference>